<evidence type="ECO:0000313" key="6">
    <source>
        <dbReference type="Proteomes" id="UP001610563"/>
    </source>
</evidence>
<keyword evidence="1" id="KW-0805">Transcription regulation</keyword>
<protein>
    <recommendedName>
        <fullName evidence="7">Zn(2)-C6 fungal-type domain-containing protein</fullName>
    </recommendedName>
</protein>
<dbReference type="SUPFAM" id="SSF57701">
    <property type="entry name" value="Zn2/Cys6 DNA-binding domain"/>
    <property type="match status" value="1"/>
</dbReference>
<gene>
    <name evidence="5" type="ORF">BJX66DRAFT_315397</name>
</gene>
<reference evidence="5 6" key="1">
    <citation type="submission" date="2024-07" db="EMBL/GenBank/DDBJ databases">
        <title>Section-level genome sequencing and comparative genomics of Aspergillus sections Usti and Cavernicolus.</title>
        <authorList>
            <consortium name="Lawrence Berkeley National Laboratory"/>
            <person name="Nybo J.L."/>
            <person name="Vesth T.C."/>
            <person name="Theobald S."/>
            <person name="Frisvad J.C."/>
            <person name="Larsen T.O."/>
            <person name="Kjaerboelling I."/>
            <person name="Rothschild-Mancinelli K."/>
            <person name="Lyhne E.K."/>
            <person name="Kogle M.E."/>
            <person name="Barry K."/>
            <person name="Clum A."/>
            <person name="Na H."/>
            <person name="Ledsgaard L."/>
            <person name="Lin J."/>
            <person name="Lipzen A."/>
            <person name="Kuo A."/>
            <person name="Riley R."/>
            <person name="Mondo S."/>
            <person name="Labutti K."/>
            <person name="Haridas S."/>
            <person name="Pangalinan J."/>
            <person name="Salamov A.A."/>
            <person name="Simmons B.A."/>
            <person name="Magnuson J.K."/>
            <person name="Chen J."/>
            <person name="Drula E."/>
            <person name="Henrissat B."/>
            <person name="Wiebenga A."/>
            <person name="Lubbers R.J."/>
            <person name="Gomes A.C."/>
            <person name="Makela M.R."/>
            <person name="Stajich J."/>
            <person name="Grigoriev I.V."/>
            <person name="Mortensen U.H."/>
            <person name="De Vries R.P."/>
            <person name="Baker S.E."/>
            <person name="Andersen M.R."/>
        </authorList>
    </citation>
    <scope>NUCLEOTIDE SEQUENCE [LARGE SCALE GENOMIC DNA]</scope>
    <source>
        <strain evidence="5 6">CBS 209.92</strain>
    </source>
</reference>
<evidence type="ECO:0000256" key="2">
    <source>
        <dbReference type="ARBA" id="ARBA00023125"/>
    </source>
</evidence>
<keyword evidence="3" id="KW-0804">Transcription</keyword>
<comment type="caution">
    <text evidence="5">The sequence shown here is derived from an EMBL/GenBank/DDBJ whole genome shotgun (WGS) entry which is preliminary data.</text>
</comment>
<dbReference type="Gene3D" id="4.10.240.10">
    <property type="entry name" value="Zn(2)-C6 fungal-type DNA-binding domain"/>
    <property type="match status" value="1"/>
</dbReference>
<name>A0ABR4FPJ7_9EURO</name>
<proteinExistence type="predicted"/>
<evidence type="ECO:0000313" key="5">
    <source>
        <dbReference type="EMBL" id="KAL2785144.1"/>
    </source>
</evidence>
<evidence type="ECO:0000256" key="1">
    <source>
        <dbReference type="ARBA" id="ARBA00023015"/>
    </source>
</evidence>
<evidence type="ECO:0008006" key="7">
    <source>
        <dbReference type="Google" id="ProtNLM"/>
    </source>
</evidence>
<sequence>MRRSSRACVRRRRHKAKCILERSGHILELACQKCVQAGVECVLATSNRGGL</sequence>
<dbReference type="InterPro" id="IPR036864">
    <property type="entry name" value="Zn2-C6_fun-type_DNA-bd_sf"/>
</dbReference>
<keyword evidence="6" id="KW-1185">Reference proteome</keyword>
<keyword evidence="4" id="KW-0539">Nucleus</keyword>
<evidence type="ECO:0000256" key="4">
    <source>
        <dbReference type="ARBA" id="ARBA00023242"/>
    </source>
</evidence>
<dbReference type="Proteomes" id="UP001610563">
    <property type="component" value="Unassembled WGS sequence"/>
</dbReference>
<evidence type="ECO:0000256" key="3">
    <source>
        <dbReference type="ARBA" id="ARBA00023163"/>
    </source>
</evidence>
<dbReference type="EMBL" id="JBFTWV010000153">
    <property type="protein sequence ID" value="KAL2785144.1"/>
    <property type="molecule type" value="Genomic_DNA"/>
</dbReference>
<organism evidence="5 6">
    <name type="scientific">Aspergillus keveii</name>
    <dbReference type="NCBI Taxonomy" id="714993"/>
    <lineage>
        <taxon>Eukaryota</taxon>
        <taxon>Fungi</taxon>
        <taxon>Dikarya</taxon>
        <taxon>Ascomycota</taxon>
        <taxon>Pezizomycotina</taxon>
        <taxon>Eurotiomycetes</taxon>
        <taxon>Eurotiomycetidae</taxon>
        <taxon>Eurotiales</taxon>
        <taxon>Aspergillaceae</taxon>
        <taxon>Aspergillus</taxon>
        <taxon>Aspergillus subgen. Nidulantes</taxon>
    </lineage>
</organism>
<accession>A0ABR4FPJ7</accession>
<keyword evidence="2" id="KW-0238">DNA-binding</keyword>